<comment type="caution">
    <text evidence="2">The sequence shown here is derived from an EMBL/GenBank/DDBJ whole genome shotgun (WGS) entry which is preliminary data.</text>
</comment>
<gene>
    <name evidence="2" type="ORF">ACFSRY_00065</name>
</gene>
<keyword evidence="3" id="KW-1185">Reference proteome</keyword>
<reference evidence="3" key="1">
    <citation type="journal article" date="2019" name="Int. J. Syst. Evol. Microbiol.">
        <title>The Global Catalogue of Microorganisms (GCM) 10K type strain sequencing project: providing services to taxonomists for standard genome sequencing and annotation.</title>
        <authorList>
            <consortium name="The Broad Institute Genomics Platform"/>
            <consortium name="The Broad Institute Genome Sequencing Center for Infectious Disease"/>
            <person name="Wu L."/>
            <person name="Ma J."/>
        </authorList>
    </citation>
    <scope>NUCLEOTIDE SEQUENCE [LARGE SCALE GENOMIC DNA]</scope>
    <source>
        <strain evidence="3">KCTC 42498</strain>
    </source>
</reference>
<dbReference type="Gene3D" id="3.30.450.20">
    <property type="entry name" value="PAS domain"/>
    <property type="match status" value="1"/>
</dbReference>
<dbReference type="RefSeq" id="WP_377501952.1">
    <property type="nucleotide sequence ID" value="NZ_JBHULU010000001.1"/>
</dbReference>
<organism evidence="2 3">
    <name type="scientific">Pontibacter locisalis</name>
    <dbReference type="NCBI Taxonomy" id="1719035"/>
    <lineage>
        <taxon>Bacteria</taxon>
        <taxon>Pseudomonadati</taxon>
        <taxon>Bacteroidota</taxon>
        <taxon>Cytophagia</taxon>
        <taxon>Cytophagales</taxon>
        <taxon>Hymenobacteraceae</taxon>
        <taxon>Pontibacter</taxon>
    </lineage>
</organism>
<proteinExistence type="predicted"/>
<keyword evidence="1" id="KW-0472">Membrane</keyword>
<protein>
    <submittedName>
        <fullName evidence="2">PDC sensor domain-containing protein</fullName>
    </submittedName>
</protein>
<evidence type="ECO:0000313" key="2">
    <source>
        <dbReference type="EMBL" id="MFD2512242.1"/>
    </source>
</evidence>
<dbReference type="Proteomes" id="UP001597544">
    <property type="component" value="Unassembled WGS sequence"/>
</dbReference>
<dbReference type="CDD" id="cd18773">
    <property type="entry name" value="PDC1_HK_sensor"/>
    <property type="match status" value="1"/>
</dbReference>
<evidence type="ECO:0000313" key="3">
    <source>
        <dbReference type="Proteomes" id="UP001597544"/>
    </source>
</evidence>
<accession>A0ABW5IF97</accession>
<keyword evidence="1" id="KW-1133">Transmembrane helix</keyword>
<keyword evidence="1" id="KW-0812">Transmembrane</keyword>
<feature type="transmembrane region" description="Helical" evidence="1">
    <location>
        <begin position="29"/>
        <end position="46"/>
    </location>
</feature>
<evidence type="ECO:0000256" key="1">
    <source>
        <dbReference type="SAM" id="Phobius"/>
    </source>
</evidence>
<name>A0ABW5IF97_9BACT</name>
<sequence>MDNTDTQQHRTSAKSSGENGFVKQLKKPVVFIPLLLLLVVLGVYLYKESQLKEARREAAEERALLLERANERIAENRHYLLEVVAKPFSWALRSALLTGNVEQVNQYLFQFVQEEKFAMVLVADAEGNIISSTDQNFTGSAFADHFDSKYLQTDATTVDDSDPERVIVASPIMGLNSRLGTLLVVYRPDDPLQLQELETEE</sequence>
<dbReference type="EMBL" id="JBHULU010000001">
    <property type="protein sequence ID" value="MFD2512242.1"/>
    <property type="molecule type" value="Genomic_DNA"/>
</dbReference>